<evidence type="ECO:0000259" key="5">
    <source>
        <dbReference type="PROSITE" id="PS50931"/>
    </source>
</evidence>
<dbReference type="SUPFAM" id="SSF46785">
    <property type="entry name" value="Winged helix' DNA-binding domain"/>
    <property type="match status" value="1"/>
</dbReference>
<comment type="caution">
    <text evidence="6">The sequence shown here is derived from an EMBL/GenBank/DDBJ whole genome shotgun (WGS) entry which is preliminary data.</text>
</comment>
<dbReference type="InterPro" id="IPR005119">
    <property type="entry name" value="LysR_subst-bd"/>
</dbReference>
<dbReference type="InterPro" id="IPR058163">
    <property type="entry name" value="LysR-type_TF_proteobact-type"/>
</dbReference>
<evidence type="ECO:0000313" key="7">
    <source>
        <dbReference type="Proteomes" id="UP000574369"/>
    </source>
</evidence>
<reference evidence="6 7" key="1">
    <citation type="submission" date="2020-08" db="EMBL/GenBank/DDBJ databases">
        <title>Genomic Encyclopedia of Type Strains, Phase III (KMG-III): the genomes of soil and plant-associated and newly described type strains.</title>
        <authorList>
            <person name="Whitman W."/>
        </authorList>
    </citation>
    <scope>NUCLEOTIDE SEQUENCE [LARGE SCALE GENOMIC DNA]</scope>
    <source>
        <strain evidence="6 7">CECT 7247</strain>
    </source>
</reference>
<dbReference type="GO" id="GO:0003677">
    <property type="term" value="F:DNA binding"/>
    <property type="evidence" value="ECO:0007669"/>
    <property type="project" value="UniProtKB-KW"/>
</dbReference>
<feature type="domain" description="HTH lysR-type" evidence="5">
    <location>
        <begin position="1"/>
        <end position="60"/>
    </location>
</feature>
<protein>
    <submittedName>
        <fullName evidence="6">DNA-binding transcriptional LysR family regulator</fullName>
    </submittedName>
</protein>
<dbReference type="Gene3D" id="3.40.190.290">
    <property type="match status" value="1"/>
</dbReference>
<proteinExistence type="inferred from homology"/>
<dbReference type="Pfam" id="PF03466">
    <property type="entry name" value="LysR_substrate"/>
    <property type="match status" value="1"/>
</dbReference>
<dbReference type="PROSITE" id="PS50931">
    <property type="entry name" value="HTH_LYSR"/>
    <property type="match status" value="1"/>
</dbReference>
<name>A0ABR6GP19_9BURK</name>
<dbReference type="InterPro" id="IPR000847">
    <property type="entry name" value="LysR_HTH_N"/>
</dbReference>
<dbReference type="SUPFAM" id="SSF53850">
    <property type="entry name" value="Periplasmic binding protein-like II"/>
    <property type="match status" value="1"/>
</dbReference>
<dbReference type="PANTHER" id="PTHR30537">
    <property type="entry name" value="HTH-TYPE TRANSCRIPTIONAL REGULATOR"/>
    <property type="match status" value="1"/>
</dbReference>
<evidence type="ECO:0000256" key="1">
    <source>
        <dbReference type="ARBA" id="ARBA00009437"/>
    </source>
</evidence>
<accession>A0ABR6GP19</accession>
<dbReference type="Pfam" id="PF00126">
    <property type="entry name" value="HTH_1"/>
    <property type="match status" value="1"/>
</dbReference>
<dbReference type="EMBL" id="JACHXO010000001">
    <property type="protein sequence ID" value="MBB3193866.1"/>
    <property type="molecule type" value="Genomic_DNA"/>
</dbReference>
<sequence>MISNLASLRTFARVVAAGSLSAAARNMDLSTAMISKRLTQLERELGIRLLQRTTRKQALTEEGELFHAQALRILAAVEDAQVVMSGRSQSMEGSIRMSAPGELGRQWIAPVVAAFQKQHPKIRIHLELSDVPVDLVDAGIDLAVRFGALGDSSLIARPLAPNFRVLCASPGYLRRRGRPTHPQALVDHACILIGHHGRAVWAFDDEAQTSVQVTGSLVTNDGSAAHQFALEGAGIVRKSIWDVGDDLMQGRLKQVLPAFPMSAAPLNALYPSGRQLPPRVRALVDFLASRLAKAWRWEALRSKQ</sequence>
<keyword evidence="2" id="KW-0805">Transcription regulation</keyword>
<evidence type="ECO:0000313" key="6">
    <source>
        <dbReference type="EMBL" id="MBB3193866.1"/>
    </source>
</evidence>
<dbReference type="InterPro" id="IPR036390">
    <property type="entry name" value="WH_DNA-bd_sf"/>
</dbReference>
<comment type="similarity">
    <text evidence="1">Belongs to the LysR transcriptional regulatory family.</text>
</comment>
<dbReference type="RefSeq" id="WP_088448602.1">
    <property type="nucleotide sequence ID" value="NZ_JACHXO010000001.1"/>
</dbReference>
<dbReference type="PANTHER" id="PTHR30537:SF5">
    <property type="entry name" value="HTH-TYPE TRANSCRIPTIONAL ACTIVATOR TTDR-RELATED"/>
    <property type="match status" value="1"/>
</dbReference>
<dbReference type="CDD" id="cd08422">
    <property type="entry name" value="PBP2_CrgA_like"/>
    <property type="match status" value="1"/>
</dbReference>
<dbReference type="InterPro" id="IPR036388">
    <property type="entry name" value="WH-like_DNA-bd_sf"/>
</dbReference>
<evidence type="ECO:0000256" key="3">
    <source>
        <dbReference type="ARBA" id="ARBA00023125"/>
    </source>
</evidence>
<organism evidence="6 7">
    <name type="scientific">Roseateles terrae</name>
    <dbReference type="NCBI Taxonomy" id="431060"/>
    <lineage>
        <taxon>Bacteria</taxon>
        <taxon>Pseudomonadati</taxon>
        <taxon>Pseudomonadota</taxon>
        <taxon>Betaproteobacteria</taxon>
        <taxon>Burkholderiales</taxon>
        <taxon>Sphaerotilaceae</taxon>
        <taxon>Roseateles</taxon>
    </lineage>
</organism>
<gene>
    <name evidence="6" type="ORF">FHS28_001231</name>
</gene>
<keyword evidence="7" id="KW-1185">Reference proteome</keyword>
<dbReference type="Proteomes" id="UP000574369">
    <property type="component" value="Unassembled WGS sequence"/>
</dbReference>
<dbReference type="Gene3D" id="1.10.10.10">
    <property type="entry name" value="Winged helix-like DNA-binding domain superfamily/Winged helix DNA-binding domain"/>
    <property type="match status" value="1"/>
</dbReference>
<evidence type="ECO:0000256" key="4">
    <source>
        <dbReference type="ARBA" id="ARBA00023163"/>
    </source>
</evidence>
<keyword evidence="4" id="KW-0804">Transcription</keyword>
<evidence type="ECO:0000256" key="2">
    <source>
        <dbReference type="ARBA" id="ARBA00023015"/>
    </source>
</evidence>
<keyword evidence="3 6" id="KW-0238">DNA-binding</keyword>